<reference evidence="1 2" key="1">
    <citation type="journal article" date="2018" name="Sci. Rep.">
        <title>Genomic signatures of local adaptation to the degree of environmental predictability in rotifers.</title>
        <authorList>
            <person name="Franch-Gras L."/>
            <person name="Hahn C."/>
            <person name="Garcia-Roger E.M."/>
            <person name="Carmona M.J."/>
            <person name="Serra M."/>
            <person name="Gomez A."/>
        </authorList>
    </citation>
    <scope>NUCLEOTIDE SEQUENCE [LARGE SCALE GENOMIC DNA]</scope>
    <source>
        <strain evidence="1">HYR1</strain>
    </source>
</reference>
<accession>A0A3M7S6C9</accession>
<dbReference type="Proteomes" id="UP000276133">
    <property type="component" value="Unassembled WGS sequence"/>
</dbReference>
<evidence type="ECO:0000313" key="1">
    <source>
        <dbReference type="EMBL" id="RNA31383.1"/>
    </source>
</evidence>
<sequence>MIRAVLSGLDIALHRRFQPIAIVGILGHKAIVCRALVGIQIRSIHVGQRILVYRDRTISVHHLSVLGKSAASERTELAAACPTGNCADHIIGPRFAQVMKAGRTQKQEQTKQQKADHRPNNYGCYLATAQRAGLRPTRLHLHPEFNGSYIPVKSIQADI</sequence>
<proteinExistence type="predicted"/>
<gene>
    <name evidence="1" type="ORF">BpHYR1_017754</name>
</gene>
<keyword evidence="2" id="KW-1185">Reference proteome</keyword>
<dbReference type="AlphaFoldDB" id="A0A3M7S6C9"/>
<comment type="caution">
    <text evidence="1">The sequence shown here is derived from an EMBL/GenBank/DDBJ whole genome shotgun (WGS) entry which is preliminary data.</text>
</comment>
<evidence type="ECO:0000313" key="2">
    <source>
        <dbReference type="Proteomes" id="UP000276133"/>
    </source>
</evidence>
<dbReference type="EMBL" id="REGN01001950">
    <property type="protein sequence ID" value="RNA31383.1"/>
    <property type="molecule type" value="Genomic_DNA"/>
</dbReference>
<protein>
    <submittedName>
        <fullName evidence="1">Uncharacterized protein</fullName>
    </submittedName>
</protein>
<name>A0A3M7S6C9_BRAPC</name>
<organism evidence="1 2">
    <name type="scientific">Brachionus plicatilis</name>
    <name type="common">Marine rotifer</name>
    <name type="synonym">Brachionus muelleri</name>
    <dbReference type="NCBI Taxonomy" id="10195"/>
    <lineage>
        <taxon>Eukaryota</taxon>
        <taxon>Metazoa</taxon>
        <taxon>Spiralia</taxon>
        <taxon>Gnathifera</taxon>
        <taxon>Rotifera</taxon>
        <taxon>Eurotatoria</taxon>
        <taxon>Monogononta</taxon>
        <taxon>Pseudotrocha</taxon>
        <taxon>Ploima</taxon>
        <taxon>Brachionidae</taxon>
        <taxon>Brachionus</taxon>
    </lineage>
</organism>